<accession>I3Y7E0</accession>
<proteinExistence type="predicted"/>
<dbReference type="EMBL" id="CP003154">
    <property type="protein sequence ID" value="AFL72908.1"/>
    <property type="molecule type" value="Genomic_DNA"/>
</dbReference>
<dbReference type="HOGENOM" id="CLU_2792746_0_0_6"/>
<organism evidence="1 2">
    <name type="scientific">Thiocystis violascens (strain ATCC 17096 / DSM 198 / 6111)</name>
    <name type="common">Chromatium violascens</name>
    <dbReference type="NCBI Taxonomy" id="765911"/>
    <lineage>
        <taxon>Bacteria</taxon>
        <taxon>Pseudomonadati</taxon>
        <taxon>Pseudomonadota</taxon>
        <taxon>Gammaproteobacteria</taxon>
        <taxon>Chromatiales</taxon>
        <taxon>Chromatiaceae</taxon>
        <taxon>Thiocystis</taxon>
    </lineage>
</organism>
<evidence type="ECO:0000313" key="1">
    <source>
        <dbReference type="EMBL" id="AFL72908.1"/>
    </source>
</evidence>
<dbReference type="RefSeq" id="WP_014777396.1">
    <property type="nucleotide sequence ID" value="NC_018012.1"/>
</dbReference>
<dbReference type="KEGG" id="tvi:Thivi_0870"/>
<name>I3Y7E0_THIV6</name>
<keyword evidence="2" id="KW-1185">Reference proteome</keyword>
<evidence type="ECO:0000313" key="2">
    <source>
        <dbReference type="Proteomes" id="UP000006062"/>
    </source>
</evidence>
<dbReference type="AlphaFoldDB" id="I3Y7E0"/>
<protein>
    <submittedName>
        <fullName evidence="1">Uncharacterized protein</fullName>
    </submittedName>
</protein>
<reference evidence="1 2" key="1">
    <citation type="submission" date="2012-06" db="EMBL/GenBank/DDBJ databases">
        <title>Complete sequence of Thiocystis violascens DSM 198.</title>
        <authorList>
            <consortium name="US DOE Joint Genome Institute"/>
            <person name="Lucas S."/>
            <person name="Han J."/>
            <person name="Lapidus A."/>
            <person name="Cheng J.-F."/>
            <person name="Goodwin L."/>
            <person name="Pitluck S."/>
            <person name="Peters L."/>
            <person name="Ovchinnikova G."/>
            <person name="Teshima H."/>
            <person name="Detter J.C."/>
            <person name="Han C."/>
            <person name="Tapia R."/>
            <person name="Land M."/>
            <person name="Hauser L."/>
            <person name="Kyrpides N."/>
            <person name="Ivanova N."/>
            <person name="Pagani I."/>
            <person name="Vogl K."/>
            <person name="Liu Z."/>
            <person name="Frigaard N.-U."/>
            <person name="Bryant D."/>
            <person name="Woyke T."/>
        </authorList>
    </citation>
    <scope>NUCLEOTIDE SEQUENCE [LARGE SCALE GENOMIC DNA]</scope>
    <source>
        <strain evidence="2">ATCC 17096 / DSM 198 / 6111</strain>
    </source>
</reference>
<gene>
    <name evidence="1" type="ordered locus">Thivi_0870</name>
</gene>
<dbReference type="Proteomes" id="UP000006062">
    <property type="component" value="Chromosome"/>
</dbReference>
<sequence>MNIDTQIQGAIPGTLLTPGTLLSVSAQVKQEAVRWREAASANHWEVLAAPIRRDARNSRYSPPSPPVN</sequence>
<dbReference type="STRING" id="765911.Thivi_0870"/>